<evidence type="ECO:0000259" key="7">
    <source>
        <dbReference type="PROSITE" id="PS51158"/>
    </source>
</evidence>
<dbReference type="GO" id="GO:0004674">
    <property type="term" value="F:protein serine/threonine kinase activity"/>
    <property type="evidence" value="ECO:0007669"/>
    <property type="project" value="UniProtKB-KW"/>
</dbReference>
<reference evidence="8" key="1">
    <citation type="submission" date="2021-04" db="EMBL/GenBank/DDBJ databases">
        <authorList>
            <consortium name="Molecular Ecology Group"/>
        </authorList>
    </citation>
    <scope>NUCLEOTIDE SEQUENCE</scope>
</reference>
<evidence type="ECO:0000313" key="9">
    <source>
        <dbReference type="Proteomes" id="UP000678393"/>
    </source>
</evidence>
<dbReference type="Pfam" id="PF02816">
    <property type="entry name" value="Alpha_kinase"/>
    <property type="match status" value="1"/>
</dbReference>
<keyword evidence="5" id="KW-0067">ATP-binding</keyword>
<evidence type="ECO:0000313" key="8">
    <source>
        <dbReference type="EMBL" id="CAG5116387.1"/>
    </source>
</evidence>
<dbReference type="EMBL" id="CAJHNH020000249">
    <property type="protein sequence ID" value="CAG5116387.1"/>
    <property type="molecule type" value="Genomic_DNA"/>
</dbReference>
<keyword evidence="9" id="KW-1185">Reference proteome</keyword>
<dbReference type="GO" id="GO:0005524">
    <property type="term" value="F:ATP binding"/>
    <property type="evidence" value="ECO:0007669"/>
    <property type="project" value="UniProtKB-KW"/>
</dbReference>
<gene>
    <name evidence="8" type="ORF">CUNI_LOCUS1945</name>
</gene>
<protein>
    <recommendedName>
        <fullName evidence="7">Alpha-type protein kinase domain-containing protein</fullName>
    </recommendedName>
</protein>
<feature type="region of interest" description="Disordered" evidence="6">
    <location>
        <begin position="241"/>
        <end position="304"/>
    </location>
</feature>
<feature type="domain" description="Alpha-type protein kinase" evidence="7">
    <location>
        <begin position="1"/>
        <end position="240"/>
    </location>
</feature>
<evidence type="ECO:0000256" key="3">
    <source>
        <dbReference type="ARBA" id="ARBA00022741"/>
    </source>
</evidence>
<dbReference type="InterPro" id="IPR011009">
    <property type="entry name" value="Kinase-like_dom_sf"/>
</dbReference>
<evidence type="ECO:0000256" key="5">
    <source>
        <dbReference type="ARBA" id="ARBA00022840"/>
    </source>
</evidence>
<accession>A0A8S3YH36</accession>
<keyword evidence="3" id="KW-0547">Nucleotide-binding</keyword>
<dbReference type="PANTHER" id="PTHR45992">
    <property type="entry name" value="EUKARYOTIC ELONGATION FACTOR 2 KINASE-RELATED"/>
    <property type="match status" value="1"/>
</dbReference>
<dbReference type="PROSITE" id="PS51158">
    <property type="entry name" value="ALPHA_KINASE"/>
    <property type="match status" value="1"/>
</dbReference>
<dbReference type="InterPro" id="IPR004166">
    <property type="entry name" value="a-kinase_dom"/>
</dbReference>
<feature type="compositionally biased region" description="Basic and acidic residues" evidence="6">
    <location>
        <begin position="280"/>
        <end position="304"/>
    </location>
</feature>
<organism evidence="8 9">
    <name type="scientific">Candidula unifasciata</name>
    <dbReference type="NCBI Taxonomy" id="100452"/>
    <lineage>
        <taxon>Eukaryota</taxon>
        <taxon>Metazoa</taxon>
        <taxon>Spiralia</taxon>
        <taxon>Lophotrochozoa</taxon>
        <taxon>Mollusca</taxon>
        <taxon>Gastropoda</taxon>
        <taxon>Heterobranchia</taxon>
        <taxon>Euthyneura</taxon>
        <taxon>Panpulmonata</taxon>
        <taxon>Eupulmonata</taxon>
        <taxon>Stylommatophora</taxon>
        <taxon>Helicina</taxon>
        <taxon>Helicoidea</taxon>
        <taxon>Geomitridae</taxon>
        <taxon>Candidula</taxon>
    </lineage>
</organism>
<keyword evidence="4" id="KW-0418">Kinase</keyword>
<dbReference type="AlphaFoldDB" id="A0A8S3YH36"/>
<dbReference type="OrthoDB" id="44277at2759"/>
<dbReference type="Gene3D" id="3.20.200.10">
    <property type="entry name" value="MHCK/EF2 kinase"/>
    <property type="match status" value="1"/>
</dbReference>
<dbReference type="SUPFAM" id="SSF56112">
    <property type="entry name" value="Protein kinase-like (PK-like)"/>
    <property type="match status" value="1"/>
</dbReference>
<dbReference type="CDD" id="cd04515">
    <property type="entry name" value="Alpha_kinase"/>
    <property type="match status" value="1"/>
</dbReference>
<evidence type="ECO:0000256" key="4">
    <source>
        <dbReference type="ARBA" id="ARBA00022777"/>
    </source>
</evidence>
<dbReference type="SMART" id="SM00811">
    <property type="entry name" value="Alpha_kinase"/>
    <property type="match status" value="1"/>
</dbReference>
<dbReference type="InterPro" id="IPR051852">
    <property type="entry name" value="Alpha-type_PK"/>
</dbReference>
<name>A0A8S3YH36_9EUPU</name>
<sequence length="304" mass="35219">MPLYIPYIKNETSESCPDLKGQEYRASFHTHSFARGPRKKIYHGHLEGMGPRKGEHAVVKVFRDSPGTEEMCDVEISKHSLGRRLARKFNKLIPNQQYKINFTLPLKSTVERLGVGCYLTRHKSRHLDLKEWVLIEENLTLENKFQVFIRKTGERLSDEPTTLDAFLHFSYHESGGKFVLCGFQGIQTENGYLLTTPWIHWADTNLWSSSDNGLAKIRQVFGFHQCNNICYKFIRPVEDSTEEIEQSNNDKENNEANQKLDTGIDEQHMVDVMESNMCENKQRDATHLLKSNSNEKDDLTEHNK</sequence>
<evidence type="ECO:0000256" key="6">
    <source>
        <dbReference type="SAM" id="MobiDB-lite"/>
    </source>
</evidence>
<comment type="caution">
    <text evidence="8">The sequence shown here is derived from an EMBL/GenBank/DDBJ whole genome shotgun (WGS) entry which is preliminary data.</text>
</comment>
<proteinExistence type="predicted"/>
<evidence type="ECO:0000256" key="2">
    <source>
        <dbReference type="ARBA" id="ARBA00022679"/>
    </source>
</evidence>
<dbReference type="Proteomes" id="UP000678393">
    <property type="component" value="Unassembled WGS sequence"/>
</dbReference>
<evidence type="ECO:0000256" key="1">
    <source>
        <dbReference type="ARBA" id="ARBA00022527"/>
    </source>
</evidence>
<keyword evidence="1" id="KW-0723">Serine/threonine-protein kinase</keyword>
<dbReference type="PANTHER" id="PTHR45992:SF11">
    <property type="entry name" value="ALPHA-TYPE PROTEIN KINASE DOMAIN-CONTAINING PROTEIN"/>
    <property type="match status" value="1"/>
</dbReference>
<keyword evidence="2" id="KW-0808">Transferase</keyword>